<dbReference type="Proteomes" id="UP000027980">
    <property type="component" value="Chromosome"/>
</dbReference>
<dbReference type="PANTHER" id="PTHR40064">
    <property type="entry name" value="MEMBRANE PROTEIN-RELATED"/>
    <property type="match status" value="1"/>
</dbReference>
<dbReference type="GO" id="GO:0005886">
    <property type="term" value="C:plasma membrane"/>
    <property type="evidence" value="ECO:0007669"/>
    <property type="project" value="UniProtKB-SubCell"/>
</dbReference>
<dbReference type="AlphaFoldDB" id="A0A075LGS6"/>
<evidence type="ECO:0000256" key="6">
    <source>
        <dbReference type="SAM" id="Phobius"/>
    </source>
</evidence>
<dbReference type="Pfam" id="PF06081">
    <property type="entry name" value="ArAE_1"/>
    <property type="match status" value="1"/>
</dbReference>
<gene>
    <name evidence="7" type="ORF">GZ22_03895</name>
    <name evidence="8" type="ORF">SAMN04489762_3750</name>
</gene>
<accession>A0AAX2EKK9</accession>
<evidence type="ECO:0000256" key="5">
    <source>
        <dbReference type="ARBA" id="ARBA00023136"/>
    </source>
</evidence>
<dbReference type="GeneID" id="34221873"/>
<dbReference type="HOGENOM" id="CLU_061355_0_0_9"/>
<evidence type="ECO:0000313" key="9">
    <source>
        <dbReference type="Proteomes" id="UP000027980"/>
    </source>
</evidence>
<evidence type="ECO:0000256" key="4">
    <source>
        <dbReference type="ARBA" id="ARBA00022989"/>
    </source>
</evidence>
<accession>A0A075LGS6</accession>
<organism evidence="7 9">
    <name type="scientific">Terribacillus saccharophilus</name>
    <dbReference type="NCBI Taxonomy" id="361277"/>
    <lineage>
        <taxon>Bacteria</taxon>
        <taxon>Bacillati</taxon>
        <taxon>Bacillota</taxon>
        <taxon>Bacilli</taxon>
        <taxon>Bacillales</taxon>
        <taxon>Bacillaceae</taxon>
        <taxon>Terribacillus</taxon>
    </lineage>
</organism>
<dbReference type="RefSeq" id="WP_051748009.1">
    <property type="nucleotide sequence ID" value="NZ_CP008876.1"/>
</dbReference>
<protein>
    <submittedName>
        <fullName evidence="8">Uncharacterized membrane protein YgaE, UPF0421/DUF939 family</fullName>
    </submittedName>
</protein>
<feature type="transmembrane region" description="Helical" evidence="6">
    <location>
        <begin position="120"/>
        <end position="142"/>
    </location>
</feature>
<evidence type="ECO:0000256" key="1">
    <source>
        <dbReference type="ARBA" id="ARBA00004651"/>
    </source>
</evidence>
<dbReference type="InterPro" id="IPR052984">
    <property type="entry name" value="UPF0421"/>
</dbReference>
<dbReference type="EMBL" id="CP008876">
    <property type="protein sequence ID" value="AIF65870.1"/>
    <property type="molecule type" value="Genomic_DNA"/>
</dbReference>
<dbReference type="Proteomes" id="UP000199735">
    <property type="component" value="Unassembled WGS sequence"/>
</dbReference>
<proteinExistence type="predicted"/>
<evidence type="ECO:0000256" key="3">
    <source>
        <dbReference type="ARBA" id="ARBA00022692"/>
    </source>
</evidence>
<dbReference type="InterPro" id="IPR010343">
    <property type="entry name" value="ArAE_1"/>
</dbReference>
<reference evidence="7 9" key="1">
    <citation type="submission" date="2014-07" db="EMBL/GenBank/DDBJ databases">
        <title>Complete genome sequence of a moderately halophilic bacterium Terribacillus aidingensis MP602, isolated from Cryptomeria fortunei in Tianmu mountain in China.</title>
        <authorList>
            <person name="Wang Y."/>
            <person name="Lu P."/>
            <person name="Zhang L."/>
        </authorList>
    </citation>
    <scope>NUCLEOTIDE SEQUENCE [LARGE SCALE GENOMIC DNA]</scope>
    <source>
        <strain evidence="7 9">MP602</strain>
    </source>
</reference>
<evidence type="ECO:0000313" key="7">
    <source>
        <dbReference type="EMBL" id="AIF65870.1"/>
    </source>
</evidence>
<keyword evidence="3 6" id="KW-0812">Transmembrane</keyword>
<comment type="subcellular location">
    <subcellularLocation>
        <location evidence="1">Cell membrane</location>
        <topology evidence="1">Multi-pass membrane protein</topology>
    </subcellularLocation>
</comment>
<feature type="transmembrane region" description="Helical" evidence="6">
    <location>
        <begin position="55"/>
        <end position="71"/>
    </location>
</feature>
<dbReference type="EMBL" id="FOCD01000010">
    <property type="protein sequence ID" value="SEO22195.1"/>
    <property type="molecule type" value="Genomic_DNA"/>
</dbReference>
<evidence type="ECO:0000313" key="8">
    <source>
        <dbReference type="EMBL" id="SEO22195.1"/>
    </source>
</evidence>
<keyword evidence="2" id="KW-1003">Cell membrane</keyword>
<sequence length="355" mass="40389">MKLGARMLKTGVAITLALYAATLLGLAPVFAAIGAAFSMRQSVYQSYIGLMDQVKGNVVGLVVAITMFYTFGTEPIIIGVSAILTIGLCVSLKIRESVIAIVSLVSVMENTSDMDFLPFALLRFSTLTLGILSAFFVNLVFLPPKYEVVLLQKIDQFSTEILQWLRVATRSWSDQPALKDEIARIESEIQKIDDIYIRFTEERTYTKKQKLVKARKLVVFRQLITTLKQSHGILQEVYDLGDKMTELPTRSSDTFVEELDKAIMSHEKLILSAMGRIKHQQEDSNFRETLDPDIPALVDLLIHVFENKENEEKMLFLPLASRLMEYHRELDRLKRLLNSYLKYHNEDSTVVMPKE</sequence>
<dbReference type="PANTHER" id="PTHR40064:SF1">
    <property type="entry name" value="MEMBRANE PROTEIN"/>
    <property type="match status" value="1"/>
</dbReference>
<name>A0A075LGS6_9BACI</name>
<keyword evidence="5 6" id="KW-0472">Membrane</keyword>
<reference evidence="8 10" key="2">
    <citation type="submission" date="2016-10" db="EMBL/GenBank/DDBJ databases">
        <authorList>
            <person name="Varghese N."/>
            <person name="Submissions S."/>
        </authorList>
    </citation>
    <scope>NUCLEOTIDE SEQUENCE [LARGE SCALE GENOMIC DNA]</scope>
    <source>
        <strain evidence="8 10">DSM 21619</strain>
    </source>
</reference>
<evidence type="ECO:0000256" key="2">
    <source>
        <dbReference type="ARBA" id="ARBA00022475"/>
    </source>
</evidence>
<keyword evidence="4 6" id="KW-1133">Transmembrane helix</keyword>
<evidence type="ECO:0000313" key="10">
    <source>
        <dbReference type="Proteomes" id="UP000199735"/>
    </source>
</evidence>
<dbReference type="KEGG" id="tap:GZ22_03895"/>